<evidence type="ECO:0000313" key="3">
    <source>
        <dbReference type="Proteomes" id="UP000177159"/>
    </source>
</evidence>
<feature type="transmembrane region" description="Helical" evidence="1">
    <location>
        <begin position="16"/>
        <end position="35"/>
    </location>
</feature>
<reference evidence="2 3" key="1">
    <citation type="journal article" date="2016" name="Nat. Commun.">
        <title>Thousands of microbial genomes shed light on interconnected biogeochemical processes in an aquifer system.</title>
        <authorList>
            <person name="Anantharaman K."/>
            <person name="Brown C.T."/>
            <person name="Hug L.A."/>
            <person name="Sharon I."/>
            <person name="Castelle C.J."/>
            <person name="Probst A.J."/>
            <person name="Thomas B.C."/>
            <person name="Singh A."/>
            <person name="Wilkins M.J."/>
            <person name="Karaoz U."/>
            <person name="Brodie E.L."/>
            <person name="Williams K.H."/>
            <person name="Hubbard S.S."/>
            <person name="Banfield J.F."/>
        </authorList>
    </citation>
    <scope>NUCLEOTIDE SEQUENCE [LARGE SCALE GENOMIC DNA]</scope>
</reference>
<name>A0A1F7GWH2_9BACT</name>
<comment type="caution">
    <text evidence="2">The sequence shown here is derived from an EMBL/GenBank/DDBJ whole genome shotgun (WGS) entry which is preliminary data.</text>
</comment>
<dbReference type="AlphaFoldDB" id="A0A1F7GWH2"/>
<keyword evidence="1" id="KW-0472">Membrane</keyword>
<keyword evidence="1" id="KW-0812">Transmembrane</keyword>
<accession>A0A1F7GWH2</accession>
<dbReference type="EMBL" id="MFZM01000022">
    <property type="protein sequence ID" value="OGK23298.1"/>
    <property type="molecule type" value="Genomic_DNA"/>
</dbReference>
<dbReference type="Proteomes" id="UP000177159">
    <property type="component" value="Unassembled WGS sequence"/>
</dbReference>
<keyword evidence="1" id="KW-1133">Transmembrane helix</keyword>
<evidence type="ECO:0000313" key="2">
    <source>
        <dbReference type="EMBL" id="OGK23298.1"/>
    </source>
</evidence>
<evidence type="ECO:0000256" key="1">
    <source>
        <dbReference type="SAM" id="Phobius"/>
    </source>
</evidence>
<sequence>MDELQLLKKYQKRHRLVFYLILAFCAFLTYLLIVISQQVSNEQALKMQSKGFYEYNLENSSINDSTNQDTNNRDTSYTTDNSTTDAVACSAVIDWGWDSTVQIGGLCWRSLRTITCSNGTVFNNPQVPPGGGGCWTKERWQKEANSKCGCSNTGVTQPTQIPPGEQVEQPTGDCDLTSCMASFACDKIEFPPTAVCSGQNSCYGGGYYKSLRYRCIGSSTRVVRWRTYSPGGCRTGCDLYKEAAQLCGCTF</sequence>
<gene>
    <name evidence="2" type="ORF">A3C24_03835</name>
</gene>
<proteinExistence type="predicted"/>
<protein>
    <submittedName>
        <fullName evidence="2">Uncharacterized protein</fullName>
    </submittedName>
</protein>
<organism evidence="2 3">
    <name type="scientific">Candidatus Roizmanbacteria bacterium RIFCSPHIGHO2_02_FULL_37_24</name>
    <dbReference type="NCBI Taxonomy" id="1802037"/>
    <lineage>
        <taxon>Bacteria</taxon>
        <taxon>Candidatus Roizmaniibacteriota</taxon>
    </lineage>
</organism>